<reference evidence="4" key="1">
    <citation type="submission" date="2016-11" db="UniProtKB">
        <authorList>
            <consortium name="WormBaseParasite"/>
        </authorList>
    </citation>
    <scope>IDENTIFICATION</scope>
</reference>
<dbReference type="Proteomes" id="UP000095283">
    <property type="component" value="Unplaced"/>
</dbReference>
<name>A0A1I7WGD5_HETBA</name>
<accession>A0A1I7WGD5</accession>
<dbReference type="InterPro" id="IPR039796">
    <property type="entry name" value="MIP18"/>
</dbReference>
<dbReference type="AlphaFoldDB" id="A0A1I7WGD5"/>
<dbReference type="PANTHER" id="PTHR12377">
    <property type="entry name" value="CYTOSOLIC IRON-SULFUR ASSEMBLY COMPONENT 2B-RELATED"/>
    <property type="match status" value="1"/>
</dbReference>
<organism evidence="3 4">
    <name type="scientific">Heterorhabditis bacteriophora</name>
    <name type="common">Entomopathogenic nematode worm</name>
    <dbReference type="NCBI Taxonomy" id="37862"/>
    <lineage>
        <taxon>Eukaryota</taxon>
        <taxon>Metazoa</taxon>
        <taxon>Ecdysozoa</taxon>
        <taxon>Nematoda</taxon>
        <taxon>Chromadorea</taxon>
        <taxon>Rhabditida</taxon>
        <taxon>Rhabditina</taxon>
        <taxon>Rhabditomorpha</taxon>
        <taxon>Strongyloidea</taxon>
        <taxon>Heterorhabditidae</taxon>
        <taxon>Heterorhabditis</taxon>
    </lineage>
</organism>
<keyword evidence="3" id="KW-1185">Reference proteome</keyword>
<evidence type="ECO:0000313" key="3">
    <source>
        <dbReference type="Proteomes" id="UP000095283"/>
    </source>
</evidence>
<evidence type="ECO:0000256" key="1">
    <source>
        <dbReference type="ARBA" id="ARBA00010381"/>
    </source>
</evidence>
<dbReference type="GO" id="GO:0097361">
    <property type="term" value="C:cytosolic [4Fe-4S] assembly targeting complex"/>
    <property type="evidence" value="ECO:0007669"/>
    <property type="project" value="TreeGrafter"/>
</dbReference>
<feature type="transmembrane region" description="Helical" evidence="2">
    <location>
        <begin position="6"/>
        <end position="24"/>
    </location>
</feature>
<dbReference type="GO" id="GO:0051604">
    <property type="term" value="P:protein maturation"/>
    <property type="evidence" value="ECO:0007669"/>
    <property type="project" value="InterPro"/>
</dbReference>
<proteinExistence type="inferred from homology"/>
<dbReference type="Gene3D" id="3.30.300.130">
    <property type="entry name" value="Fe-S cluster assembly (FSCA)"/>
    <property type="match status" value="1"/>
</dbReference>
<dbReference type="WBParaSite" id="Hba_04051">
    <property type="protein sequence ID" value="Hba_04051"/>
    <property type="gene ID" value="Hba_04051"/>
</dbReference>
<evidence type="ECO:0000256" key="2">
    <source>
        <dbReference type="SAM" id="Phobius"/>
    </source>
</evidence>
<keyword evidence="2" id="KW-1133">Transmembrane helix</keyword>
<sequence>MVILIVIAIIESSFYYYVLIIHVFSRVRIFRFFADAALMGAQSFENATPVLYSIKPRERPSSDKDMDESVEDPIDTWEIFDLIRDINDPEHPYTLEQLNVVQEELIKVHINPKETFFCSIFLKLYHYLIYSNLLSRYVFLTPIILMCKPYVKFYKSSSKSYEFKKCVVILGKPCRLEFQIRVAITEGSHNTEEAINRQLSDKERVAAAMENPGLMHAVNQCLTLPE</sequence>
<dbReference type="PANTHER" id="PTHR12377:SF0">
    <property type="entry name" value="CYTOSOLIC IRON-SULFUR ASSEMBLY COMPONENT 2B"/>
    <property type="match status" value="1"/>
</dbReference>
<keyword evidence="2" id="KW-0472">Membrane</keyword>
<evidence type="ECO:0000313" key="4">
    <source>
        <dbReference type="WBParaSite" id="Hba_04051"/>
    </source>
</evidence>
<comment type="similarity">
    <text evidence="1">Belongs to the MIP18 family.</text>
</comment>
<dbReference type="InterPro" id="IPR034904">
    <property type="entry name" value="FSCA_dom_sf"/>
</dbReference>
<keyword evidence="2" id="KW-0812">Transmembrane</keyword>
<protein>
    <submittedName>
        <fullName evidence="4">FLYWCH-type domain-containing protein</fullName>
    </submittedName>
</protein>
<dbReference type="Gene3D" id="6.10.250.1280">
    <property type="match status" value="1"/>
</dbReference>